<dbReference type="EMBL" id="KZ857531">
    <property type="protein sequence ID" value="RDX40907.1"/>
    <property type="molecule type" value="Genomic_DNA"/>
</dbReference>
<feature type="region of interest" description="Disordered" evidence="1">
    <location>
        <begin position="1078"/>
        <end position="1126"/>
    </location>
</feature>
<dbReference type="OrthoDB" id="2728951at2759"/>
<feature type="compositionally biased region" description="Low complexity" evidence="1">
    <location>
        <begin position="1106"/>
        <end position="1118"/>
    </location>
</feature>
<accession>A0A371CKX4</accession>
<proteinExistence type="predicted"/>
<dbReference type="Proteomes" id="UP000256964">
    <property type="component" value="Unassembled WGS sequence"/>
</dbReference>
<evidence type="ECO:0000313" key="2">
    <source>
        <dbReference type="EMBL" id="RDX40907.1"/>
    </source>
</evidence>
<feature type="region of interest" description="Disordered" evidence="1">
    <location>
        <begin position="669"/>
        <end position="755"/>
    </location>
</feature>
<evidence type="ECO:0000313" key="3">
    <source>
        <dbReference type="Proteomes" id="UP000256964"/>
    </source>
</evidence>
<name>A0A371CKX4_9APHY</name>
<keyword evidence="3" id="KW-1185">Reference proteome</keyword>
<sequence>MPVQSRMSSPSAEPVPDKITTVKEGTVVALPGRDARLPEMYLMESHPLVRADGHPNAIYVCVQDTTPAAMDRYYRFLAEAPFPEGTEAGVSAAGYLRLKPGDYVFVRDANGDGAPEHDSLQLWVAANGVITRPHRKAMKDARRAALGLRGERTPEKAVPSEDGIYRGGLPWEGDRRAVNVGTSERCYSLVHSYQSQRNLVGPSVGAKVAMDEEPSEHLLMREKIIKAATPLAIAALEAGDERMCRALQIQADVNNLPRVGCAQNYAFPMQQANFTGTKRADCLAMGAMKADMGPFGGKHIDNKDCPAAVTSMICYSDLYRTDHPGYFMVGDLGVAIELRGLIVICFCGLRFHGGFPPTAYPGKKPKPWSYRFVVVCYPPRAMMDGNAILSFAALPGGKFLYIPPEFIDPHFDDKPIVSNIASWITSGWYLTSPAAFLEYYYRAMCQLTYHLTRQVPDKAKMRVDFEKLAACFSLEDASGEVITPRFWELHPGSDIKSSEFGCTRKEAAEAWDAHKAEQGRYIPRVVHLQLQKQATNVQDKAPSRKRKQSPTTGTKGQPKNKVPKTGSRADQQEDSTKSGTKRKHGCEDPGDNVNEASQDDGTDTQVPKRPRLGYPSAALFRDLASRYDPASNFCFNPTPALCAQQGRGGLDPEEDLNEQLHVRDHGHPVQECANASTGGSPGRGGGDDPDQDPNGLSGVSGRLRGAQERANASTGGSLGHGGGDDPDEDPNGRLDIRKCCGPPNGIDSSRPHVGSSKFIEPVDYGAVLSIFNAEHLRSQLDAYKSLAASVTRHPSVDITHSDLQKFMESYRSDPAGAAFHSSVSHMWTSHEELCRTSDLFGLRQNLHRRHLMLCSAAAWYWLVHTCRSRCQEVVKGLAVDPSRYADSADWLECLCRDVHAIVRSRRPADINAGTYFQHLRDKGIKGHVSRPRDLPEDFAPCVLDFVESLIRLWLGYPDNGEMVRAHFIMYLVGAFRTSDVLVLDGVWKAYREVKARVIQLPRKTKCSSMTVPMLDSFAAALRLHPLAASDSQEAVLMAGISAAVESCAPGMRGWTDGLIHGLLTCGTVQPGVALPISPPTPACSPSPAAGPSGAPAAARKRKRPRPQSTSSSTPLQHPNVEDDSHPGLQALLDFVKELLPIARGELIQSPNRVQRAVMERSDHFMPFRNLATCRVRVTSPQGPFHPNNIDQPGAFPSCVMTRALLFDSEVLRHQTCGYFPDKAAWNDFVVAQNYDKGNKDSVKRFFNMSCYGMPQNQRVTDGMKLVEEQYFAHEPLYKALLDKYRNERVPFMVFYRWTDGKTDGFTSKGKPRTVCIAKCSLLGGLTGFLLTADMYYAGKVARPTAEEVAQVIHANKMGSLGGLIEAGLVLDKASASREEVVEAFNRVYNFLSVKIDVVDQHLIQFDEIMVEHLLCKFARTKAIREKDTGKGKTRAS</sequence>
<feature type="region of interest" description="Disordered" evidence="1">
    <location>
        <begin position="533"/>
        <end position="613"/>
    </location>
</feature>
<gene>
    <name evidence="2" type="ORF">OH76DRAFT_1489894</name>
</gene>
<protein>
    <submittedName>
        <fullName evidence="2">Uncharacterized protein</fullName>
    </submittedName>
</protein>
<organism evidence="2 3">
    <name type="scientific">Lentinus brumalis</name>
    <dbReference type="NCBI Taxonomy" id="2498619"/>
    <lineage>
        <taxon>Eukaryota</taxon>
        <taxon>Fungi</taxon>
        <taxon>Dikarya</taxon>
        <taxon>Basidiomycota</taxon>
        <taxon>Agaricomycotina</taxon>
        <taxon>Agaricomycetes</taxon>
        <taxon>Polyporales</taxon>
        <taxon>Polyporaceae</taxon>
        <taxon>Lentinus</taxon>
    </lineage>
</organism>
<evidence type="ECO:0000256" key="1">
    <source>
        <dbReference type="SAM" id="MobiDB-lite"/>
    </source>
</evidence>
<reference evidence="2 3" key="1">
    <citation type="journal article" date="2018" name="Biotechnol. Biofuels">
        <title>Integrative visual omics of the white-rot fungus Polyporus brumalis exposes the biotechnological potential of its oxidative enzymes for delignifying raw plant biomass.</title>
        <authorList>
            <person name="Miyauchi S."/>
            <person name="Rancon A."/>
            <person name="Drula E."/>
            <person name="Hage H."/>
            <person name="Chaduli D."/>
            <person name="Favel A."/>
            <person name="Grisel S."/>
            <person name="Henrissat B."/>
            <person name="Herpoel-Gimbert I."/>
            <person name="Ruiz-Duenas F.J."/>
            <person name="Chevret D."/>
            <person name="Hainaut M."/>
            <person name="Lin J."/>
            <person name="Wang M."/>
            <person name="Pangilinan J."/>
            <person name="Lipzen A."/>
            <person name="Lesage-Meessen L."/>
            <person name="Navarro D."/>
            <person name="Riley R."/>
            <person name="Grigoriev I.V."/>
            <person name="Zhou S."/>
            <person name="Raouche S."/>
            <person name="Rosso M.N."/>
        </authorList>
    </citation>
    <scope>NUCLEOTIDE SEQUENCE [LARGE SCALE GENOMIC DNA]</scope>
    <source>
        <strain evidence="2 3">BRFM 1820</strain>
    </source>
</reference>
<feature type="compositionally biased region" description="Low complexity" evidence="1">
    <location>
        <begin position="1085"/>
        <end position="1097"/>
    </location>
</feature>